<dbReference type="Gene3D" id="1.25.40.10">
    <property type="entry name" value="Tetratricopeptide repeat domain"/>
    <property type="match status" value="3"/>
</dbReference>
<dbReference type="Pfam" id="PF13424">
    <property type="entry name" value="TPR_12"/>
    <property type="match status" value="1"/>
</dbReference>
<evidence type="ECO:0000256" key="4">
    <source>
        <dbReference type="ARBA" id="ARBA00023163"/>
    </source>
</evidence>
<dbReference type="EMBL" id="LT629701">
    <property type="protein sequence ID" value="SDM59844.1"/>
    <property type="molecule type" value="Genomic_DNA"/>
</dbReference>
<dbReference type="eggNOG" id="COG3629">
    <property type="taxonomic scope" value="Bacteria"/>
</dbReference>
<dbReference type="GO" id="GO:0043531">
    <property type="term" value="F:ADP binding"/>
    <property type="evidence" value="ECO:0007669"/>
    <property type="project" value="InterPro"/>
</dbReference>
<accession>A0A1G9UJ67</accession>
<dbReference type="SMART" id="SM00862">
    <property type="entry name" value="Trans_reg_C"/>
    <property type="match status" value="1"/>
</dbReference>
<dbReference type="GO" id="GO:0000160">
    <property type="term" value="P:phosphorelay signal transduction system"/>
    <property type="evidence" value="ECO:0007669"/>
    <property type="project" value="InterPro"/>
</dbReference>
<dbReference type="SUPFAM" id="SSF48452">
    <property type="entry name" value="TPR-like"/>
    <property type="match status" value="4"/>
</dbReference>
<protein>
    <submittedName>
        <fullName evidence="8">DNA-binding transcriptional activator of the SARP family</fullName>
    </submittedName>
</protein>
<evidence type="ECO:0000313" key="8">
    <source>
        <dbReference type="EMBL" id="SDM59844.1"/>
    </source>
</evidence>
<feature type="domain" description="OmpR/PhoB-type" evidence="7">
    <location>
        <begin position="1"/>
        <end position="90"/>
    </location>
</feature>
<dbReference type="PROSITE" id="PS51755">
    <property type="entry name" value="OMPR_PHOB"/>
    <property type="match status" value="1"/>
</dbReference>
<dbReference type="Gene3D" id="1.10.10.10">
    <property type="entry name" value="Winged helix-like DNA-binding domain superfamily/Winged helix DNA-binding domain"/>
    <property type="match status" value="1"/>
</dbReference>
<feature type="DNA-binding region" description="OmpR/PhoB-type" evidence="6">
    <location>
        <begin position="1"/>
        <end position="90"/>
    </location>
</feature>
<dbReference type="AlphaFoldDB" id="A0A1G9UJ67"/>
<dbReference type="GO" id="GO:0003677">
    <property type="term" value="F:DNA binding"/>
    <property type="evidence" value="ECO:0007669"/>
    <property type="project" value="UniProtKB-UniRule"/>
</dbReference>
<dbReference type="OrthoDB" id="581105at2"/>
<dbReference type="InterPro" id="IPR011990">
    <property type="entry name" value="TPR-like_helical_dom_sf"/>
</dbReference>
<dbReference type="SMART" id="SM00028">
    <property type="entry name" value="TPR"/>
    <property type="match status" value="4"/>
</dbReference>
<dbReference type="SMART" id="SM01043">
    <property type="entry name" value="BTAD"/>
    <property type="match status" value="1"/>
</dbReference>
<evidence type="ECO:0000313" key="9">
    <source>
        <dbReference type="Proteomes" id="UP000183376"/>
    </source>
</evidence>
<keyword evidence="4" id="KW-0804">Transcription</keyword>
<dbReference type="RefSeq" id="WP_043812300.1">
    <property type="nucleotide sequence ID" value="NZ_JOEF01000014.1"/>
</dbReference>
<keyword evidence="9" id="KW-1185">Reference proteome</keyword>
<keyword evidence="2" id="KW-0805">Transcription regulation</keyword>
<dbReference type="Gene3D" id="3.40.50.300">
    <property type="entry name" value="P-loop containing nucleotide triphosphate hydrolases"/>
    <property type="match status" value="1"/>
</dbReference>
<evidence type="ECO:0000259" key="7">
    <source>
        <dbReference type="PROSITE" id="PS51755"/>
    </source>
</evidence>
<dbReference type="CDD" id="cd15831">
    <property type="entry name" value="BTAD"/>
    <property type="match status" value="1"/>
</dbReference>
<dbReference type="STRING" id="211114.SAMN04489726_2440"/>
<organism evidence="8 9">
    <name type="scientific">Allokutzneria albata</name>
    <name type="common">Kibdelosporangium albatum</name>
    <dbReference type="NCBI Taxonomy" id="211114"/>
    <lineage>
        <taxon>Bacteria</taxon>
        <taxon>Bacillati</taxon>
        <taxon>Actinomycetota</taxon>
        <taxon>Actinomycetes</taxon>
        <taxon>Pseudonocardiales</taxon>
        <taxon>Pseudonocardiaceae</taxon>
        <taxon>Allokutzneria</taxon>
    </lineage>
</organism>
<dbReference type="InterPro" id="IPR019734">
    <property type="entry name" value="TPR_rpt"/>
</dbReference>
<evidence type="ECO:0000256" key="2">
    <source>
        <dbReference type="ARBA" id="ARBA00023015"/>
    </source>
</evidence>
<dbReference type="InterPro" id="IPR051677">
    <property type="entry name" value="AfsR-DnrI-RedD_regulator"/>
</dbReference>
<dbReference type="PROSITE" id="PS50005">
    <property type="entry name" value="TPR"/>
    <property type="match status" value="1"/>
</dbReference>
<gene>
    <name evidence="8" type="ORF">SAMN04489726_2440</name>
</gene>
<keyword evidence="5" id="KW-0802">TPR repeat</keyword>
<dbReference type="InterPro" id="IPR005158">
    <property type="entry name" value="BTAD"/>
</dbReference>
<dbReference type="GO" id="GO:0006355">
    <property type="term" value="P:regulation of DNA-templated transcription"/>
    <property type="evidence" value="ECO:0007669"/>
    <property type="project" value="InterPro"/>
</dbReference>
<dbReference type="eggNOG" id="COG3903">
    <property type="taxonomic scope" value="Bacteria"/>
</dbReference>
<dbReference type="Pfam" id="PF03704">
    <property type="entry name" value="BTAD"/>
    <property type="match status" value="1"/>
</dbReference>
<dbReference type="SUPFAM" id="SSF52540">
    <property type="entry name" value="P-loop containing nucleoside triphosphate hydrolases"/>
    <property type="match status" value="1"/>
</dbReference>
<keyword evidence="3 6" id="KW-0238">DNA-binding</keyword>
<evidence type="ECO:0000256" key="3">
    <source>
        <dbReference type="ARBA" id="ARBA00023125"/>
    </source>
</evidence>
<dbReference type="PANTHER" id="PTHR35807:SF1">
    <property type="entry name" value="TRANSCRIPTIONAL REGULATOR REDD"/>
    <property type="match status" value="1"/>
</dbReference>
<dbReference type="SMART" id="SM00382">
    <property type="entry name" value="AAA"/>
    <property type="match status" value="1"/>
</dbReference>
<name>A0A1G9UJ67_ALLAB</name>
<dbReference type="InterPro" id="IPR036388">
    <property type="entry name" value="WH-like_DNA-bd_sf"/>
</dbReference>
<sequence>MEFLVLGPMEVRARGQVVEPGGPRQRAVLAALLMRANALATPEFLVDAAWVSPPATPESNLRSYVSGLRRRLGDDGARLITRPGGYLLRVDAGELDLARFDRLVERAREADGRTAADLLGQALALWRGRPLEGLAAGPALVAELARLEERHHAVVDDYVRVRFELGEHAEVVGELRRLTAIHPLRERLWEHLMGALHRSGRRADALAAFHEVRALLERELNVSPGPRLRQLHAEIAGARYRPGRGPLRQLPSEADHLTGREAELRDVIGLLAAERDRLAVVTVSGPPGVGKSAFAVAAAHRLASRYPDGQLFVDLSGGTAHPLDPGEVLARFLRDLGVPGVDVPPATAERAALFRDRISDRRVLVVLDNAAGDAQVRPLLPGSPRCGVVITSRRRLTGLDASLRVQLDPLDPADALRLLGDIADAAHLDPPAARRIVSSCGHLPLAIRIIGTKLRTRPHLDVATLAARLEDERHRLDELVAGDREVRAGFLVSYERLSPDQRRAFRLLALLPGPDFPGWAAAAALDVDGRTAERLLDDLVEANLVEAGSRYRFHDLIRLLAEERAAAETTAAERKAVFDRIFDAYLHVARGADVALPFGGLHRLALPRPATEIEALAEHAARNAPRWFDEELHCLLRAVELASEQGRHLTTCRLSATLAAYLELRGRWDELVTVAKLSVAAANELGSDYWSAYAYFGLGLAARERHDLEPARRYFAQCLSVLPGADDPRLEMVTSLAVAVGLRFVGCYADSERSLHACLDRLSTMDEPNWVAYARRELGILHRYRGDWARAEELLRAAVDEFALLGDDRWEAASLRELGVVKRELGDHETALRLVGTAREIFHSLGEVRREAMAWRSLAHTHLRLGDTTAARTCCDRSRELYARTLDTHGAACTEVLYGELHASRAEGIRHIQRALSTFQALGDPRWTGKARLGLAALLAATGRADEAAAVRAEAHVALSTIGAVEARQNSNTA</sequence>
<evidence type="ECO:0000256" key="1">
    <source>
        <dbReference type="ARBA" id="ARBA00005820"/>
    </source>
</evidence>
<dbReference type="InterPro" id="IPR003593">
    <property type="entry name" value="AAA+_ATPase"/>
</dbReference>
<dbReference type="PANTHER" id="PTHR35807">
    <property type="entry name" value="TRANSCRIPTIONAL REGULATOR REDD-RELATED"/>
    <property type="match status" value="1"/>
</dbReference>
<dbReference type="InterPro" id="IPR027417">
    <property type="entry name" value="P-loop_NTPase"/>
</dbReference>
<feature type="repeat" description="TPR" evidence="5">
    <location>
        <begin position="692"/>
        <end position="725"/>
    </location>
</feature>
<comment type="similarity">
    <text evidence="1">Belongs to the AfsR/DnrI/RedD regulatory family.</text>
</comment>
<dbReference type="PRINTS" id="PR00364">
    <property type="entry name" value="DISEASERSIST"/>
</dbReference>
<evidence type="ECO:0000256" key="6">
    <source>
        <dbReference type="PROSITE-ProRule" id="PRU01091"/>
    </source>
</evidence>
<dbReference type="Proteomes" id="UP000183376">
    <property type="component" value="Chromosome I"/>
</dbReference>
<dbReference type="SUPFAM" id="SSF46894">
    <property type="entry name" value="C-terminal effector domain of the bipartite response regulators"/>
    <property type="match status" value="1"/>
</dbReference>
<dbReference type="InterPro" id="IPR016032">
    <property type="entry name" value="Sig_transdc_resp-reg_C-effctor"/>
</dbReference>
<proteinExistence type="inferred from homology"/>
<dbReference type="InterPro" id="IPR001867">
    <property type="entry name" value="OmpR/PhoB-type_DNA-bd"/>
</dbReference>
<reference evidence="8 9" key="1">
    <citation type="submission" date="2016-10" db="EMBL/GenBank/DDBJ databases">
        <authorList>
            <person name="de Groot N.N."/>
        </authorList>
    </citation>
    <scope>NUCLEOTIDE SEQUENCE [LARGE SCALE GENOMIC DNA]</scope>
    <source>
        <strain evidence="8 9">DSM 44149</strain>
    </source>
</reference>
<evidence type="ECO:0000256" key="5">
    <source>
        <dbReference type="PROSITE-ProRule" id="PRU00339"/>
    </source>
</evidence>